<dbReference type="AlphaFoldDB" id="A0AAV9ERX0"/>
<dbReference type="PANTHER" id="PTHR35725">
    <property type="entry name" value="CLASSICAL ARABINOGALACTAN PROTEIN 26"/>
    <property type="match status" value="1"/>
</dbReference>
<proteinExistence type="predicted"/>
<evidence type="ECO:0000256" key="3">
    <source>
        <dbReference type="SAM" id="SignalP"/>
    </source>
</evidence>
<accession>A0AAV9ERX0</accession>
<keyword evidence="3" id="KW-0732">Signal</keyword>
<evidence type="ECO:0000313" key="5">
    <source>
        <dbReference type="Proteomes" id="UP001180020"/>
    </source>
</evidence>
<keyword evidence="2" id="KW-0812">Transmembrane</keyword>
<evidence type="ECO:0000256" key="1">
    <source>
        <dbReference type="SAM" id="MobiDB-lite"/>
    </source>
</evidence>
<keyword evidence="5" id="KW-1185">Reference proteome</keyword>
<reference evidence="4" key="2">
    <citation type="submission" date="2023-06" db="EMBL/GenBank/DDBJ databases">
        <authorList>
            <person name="Ma L."/>
            <person name="Liu K.-W."/>
            <person name="Li Z."/>
            <person name="Hsiao Y.-Y."/>
            <person name="Qi Y."/>
            <person name="Fu T."/>
            <person name="Tang G."/>
            <person name="Zhang D."/>
            <person name="Sun W.-H."/>
            <person name="Liu D.-K."/>
            <person name="Li Y."/>
            <person name="Chen G.-Z."/>
            <person name="Liu X.-D."/>
            <person name="Liao X.-Y."/>
            <person name="Jiang Y.-T."/>
            <person name="Yu X."/>
            <person name="Hao Y."/>
            <person name="Huang J."/>
            <person name="Zhao X.-W."/>
            <person name="Ke S."/>
            <person name="Chen Y.-Y."/>
            <person name="Wu W.-L."/>
            <person name="Hsu J.-L."/>
            <person name="Lin Y.-F."/>
            <person name="Huang M.-D."/>
            <person name="Li C.-Y."/>
            <person name="Huang L."/>
            <person name="Wang Z.-W."/>
            <person name="Zhao X."/>
            <person name="Zhong W.-Y."/>
            <person name="Peng D.-H."/>
            <person name="Ahmad S."/>
            <person name="Lan S."/>
            <person name="Zhang J.-S."/>
            <person name="Tsai W.-C."/>
            <person name="Van De Peer Y."/>
            <person name="Liu Z.-J."/>
        </authorList>
    </citation>
    <scope>NUCLEOTIDE SEQUENCE</scope>
    <source>
        <strain evidence="4">CP</strain>
        <tissue evidence="4">Leaves</tissue>
    </source>
</reference>
<protein>
    <submittedName>
        <fullName evidence="4">Uncharacterized protein</fullName>
    </submittedName>
</protein>
<evidence type="ECO:0000313" key="4">
    <source>
        <dbReference type="EMBL" id="KAK1316330.1"/>
    </source>
</evidence>
<feature type="chain" id="PRO_5043440540" evidence="3">
    <location>
        <begin position="31"/>
        <end position="145"/>
    </location>
</feature>
<dbReference type="Proteomes" id="UP001180020">
    <property type="component" value="Unassembled WGS sequence"/>
</dbReference>
<sequence>MNTHLHLLTITATTSLLLLLITLLPPPTSALPVTISVAPSPYNFIPISSSEPPVFSPDITPLFPSPARGGNSADSPDGKLPTIPSSPSPPNPDMLVPDSVAAPAALEAVAPTSASAKINLALFGGCGDFCFVFFVGLVLQFAFDF</sequence>
<evidence type="ECO:0000256" key="2">
    <source>
        <dbReference type="SAM" id="Phobius"/>
    </source>
</evidence>
<gene>
    <name evidence="4" type="ORF">QJS10_CPA05g00538</name>
</gene>
<feature type="region of interest" description="Disordered" evidence="1">
    <location>
        <begin position="59"/>
        <end position="96"/>
    </location>
</feature>
<dbReference type="PANTHER" id="PTHR35725:SF4">
    <property type="entry name" value="CLASSICAL ARABINOGALACTAN PROTEIN 26"/>
    <property type="match status" value="1"/>
</dbReference>
<keyword evidence="2" id="KW-1133">Transmembrane helix</keyword>
<comment type="caution">
    <text evidence="4">The sequence shown here is derived from an EMBL/GenBank/DDBJ whole genome shotgun (WGS) entry which is preliminary data.</text>
</comment>
<reference evidence="4" key="1">
    <citation type="journal article" date="2023" name="Nat. Commun.">
        <title>Diploid and tetraploid genomes of Acorus and the evolution of monocots.</title>
        <authorList>
            <person name="Ma L."/>
            <person name="Liu K.W."/>
            <person name="Li Z."/>
            <person name="Hsiao Y.Y."/>
            <person name="Qi Y."/>
            <person name="Fu T."/>
            <person name="Tang G.D."/>
            <person name="Zhang D."/>
            <person name="Sun W.H."/>
            <person name="Liu D.K."/>
            <person name="Li Y."/>
            <person name="Chen G.Z."/>
            <person name="Liu X.D."/>
            <person name="Liao X.Y."/>
            <person name="Jiang Y.T."/>
            <person name="Yu X."/>
            <person name="Hao Y."/>
            <person name="Huang J."/>
            <person name="Zhao X.W."/>
            <person name="Ke S."/>
            <person name="Chen Y.Y."/>
            <person name="Wu W.L."/>
            <person name="Hsu J.L."/>
            <person name="Lin Y.F."/>
            <person name="Huang M.D."/>
            <person name="Li C.Y."/>
            <person name="Huang L."/>
            <person name="Wang Z.W."/>
            <person name="Zhao X."/>
            <person name="Zhong W.Y."/>
            <person name="Peng D.H."/>
            <person name="Ahmad S."/>
            <person name="Lan S."/>
            <person name="Zhang J.S."/>
            <person name="Tsai W.C."/>
            <person name="Van de Peer Y."/>
            <person name="Liu Z.J."/>
        </authorList>
    </citation>
    <scope>NUCLEOTIDE SEQUENCE</scope>
    <source>
        <strain evidence="4">CP</strain>
    </source>
</reference>
<dbReference type="InterPro" id="IPR039346">
    <property type="entry name" value="AGP25/26"/>
</dbReference>
<organism evidence="4 5">
    <name type="scientific">Acorus calamus</name>
    <name type="common">Sweet flag</name>
    <dbReference type="NCBI Taxonomy" id="4465"/>
    <lineage>
        <taxon>Eukaryota</taxon>
        <taxon>Viridiplantae</taxon>
        <taxon>Streptophyta</taxon>
        <taxon>Embryophyta</taxon>
        <taxon>Tracheophyta</taxon>
        <taxon>Spermatophyta</taxon>
        <taxon>Magnoliopsida</taxon>
        <taxon>Liliopsida</taxon>
        <taxon>Acoraceae</taxon>
        <taxon>Acorus</taxon>
    </lineage>
</organism>
<dbReference type="EMBL" id="JAUJYO010000005">
    <property type="protein sequence ID" value="KAK1316330.1"/>
    <property type="molecule type" value="Genomic_DNA"/>
</dbReference>
<name>A0AAV9ERX0_ACOCL</name>
<feature type="transmembrane region" description="Helical" evidence="2">
    <location>
        <begin position="120"/>
        <end position="143"/>
    </location>
</feature>
<keyword evidence="2" id="KW-0472">Membrane</keyword>
<feature type="signal peptide" evidence="3">
    <location>
        <begin position="1"/>
        <end position="30"/>
    </location>
</feature>